<evidence type="ECO:0000256" key="1">
    <source>
        <dbReference type="SAM" id="MobiDB-lite"/>
    </source>
</evidence>
<keyword evidence="2" id="KW-1185">Reference proteome</keyword>
<evidence type="ECO:0000313" key="3">
    <source>
        <dbReference type="RefSeq" id="XP_040486579.1"/>
    </source>
</evidence>
<proteinExistence type="predicted"/>
<feature type="region of interest" description="Disordered" evidence="1">
    <location>
        <begin position="33"/>
        <end position="212"/>
    </location>
</feature>
<sequence>MGFHGLDLCSQERGSLLSPAVTHVWATDAVVAHSPSRERDPGAVAAPPRPAPRCAHVPGRPPSRAAARGEGWGGNQTARPPRRSRPPPGPHGDRPPRTHPRGWSGAGHDTSAHSSDPLGARAGGAALARRLRSAGSLSRARGRPGSGRRQARCRQRKPHQAPDPTSLGSDIPHQAWKPCRPRNPSPEVTPRKPTAPEALSFIGRKTGPRRVNRCQSTKVSLAQLNGDSAQLLNSATPLMS</sequence>
<accession>A0A8M1G2N9</accession>
<evidence type="ECO:0000313" key="2">
    <source>
        <dbReference type="Proteomes" id="UP000261680"/>
    </source>
</evidence>
<protein>
    <submittedName>
        <fullName evidence="3">Translation initiation factor IF-2-like</fullName>
    </submittedName>
</protein>
<dbReference type="GeneID" id="103660656"/>
<gene>
    <name evidence="3" type="primary">LOC103660656</name>
</gene>
<feature type="compositionally biased region" description="Low complexity" evidence="1">
    <location>
        <begin position="117"/>
        <end position="139"/>
    </location>
</feature>
<feature type="compositionally biased region" description="Basic residues" evidence="1">
    <location>
        <begin position="149"/>
        <end position="159"/>
    </location>
</feature>
<name>A0A8M1G2N9_URSMA</name>
<dbReference type="Proteomes" id="UP000261680">
    <property type="component" value="Unplaced"/>
</dbReference>
<dbReference type="KEGG" id="umr:103660656"/>
<dbReference type="RefSeq" id="XP_040486579.1">
    <property type="nucleotide sequence ID" value="XM_040630645.1"/>
</dbReference>
<organism evidence="2 3">
    <name type="scientific">Ursus maritimus</name>
    <name type="common">Polar bear</name>
    <name type="synonym">Thalarctos maritimus</name>
    <dbReference type="NCBI Taxonomy" id="29073"/>
    <lineage>
        <taxon>Eukaryota</taxon>
        <taxon>Metazoa</taxon>
        <taxon>Chordata</taxon>
        <taxon>Craniata</taxon>
        <taxon>Vertebrata</taxon>
        <taxon>Euteleostomi</taxon>
        <taxon>Mammalia</taxon>
        <taxon>Eutheria</taxon>
        <taxon>Laurasiatheria</taxon>
        <taxon>Carnivora</taxon>
        <taxon>Caniformia</taxon>
        <taxon>Ursidae</taxon>
        <taxon>Ursus</taxon>
    </lineage>
</organism>
<dbReference type="AlphaFoldDB" id="A0A8M1G2N9"/>
<reference evidence="3" key="1">
    <citation type="submission" date="2025-08" db="UniProtKB">
        <authorList>
            <consortium name="RefSeq"/>
        </authorList>
    </citation>
    <scope>IDENTIFICATION</scope>
    <source>
        <tissue evidence="3">Whole blood</tissue>
    </source>
</reference>